<feature type="transmembrane region" description="Helical" evidence="1">
    <location>
        <begin position="340"/>
        <end position="362"/>
    </location>
</feature>
<evidence type="ECO:0000313" key="3">
    <source>
        <dbReference type="Proteomes" id="UP001519292"/>
    </source>
</evidence>
<dbReference type="Proteomes" id="UP001519292">
    <property type="component" value="Unassembled WGS sequence"/>
</dbReference>
<evidence type="ECO:0000256" key="1">
    <source>
        <dbReference type="SAM" id="Phobius"/>
    </source>
</evidence>
<keyword evidence="1" id="KW-0472">Membrane</keyword>
<keyword evidence="1" id="KW-1133">Transmembrane helix</keyword>
<dbReference type="RefSeq" id="WP_209687013.1">
    <property type="nucleotide sequence ID" value="NZ_JAGGLU010000007.1"/>
</dbReference>
<feature type="transmembrane region" description="Helical" evidence="1">
    <location>
        <begin position="12"/>
        <end position="29"/>
    </location>
</feature>
<sequence length="368" mass="41563">MNFKIKNQRLIFALICLILGGAITCWTYFSTNIYHKEDIAVIMPDKFEDRLIHKDTDIYQNKDQTRQQTFYIKMLSGKHKGRVYKVINHYYPSQLTTQKYRIHNRVLAKISKNKAVVLSPKRDWIPIMVLTITLSLMIILAGKHTIALLISMILSWAIFFGLMFWDLKTNSNLSILIYGLADIIFSFICLIIVQGYNKKMLVTWLATLIGIFSSFILCYLIMQLTGNTQMRYDTSDFITQDPQGIFLAQTLLGILGAVLDEATDIVSSLHELIIHKPNITKQELINSGRNMGKEITGPLINVLLLIFIASALPETILYLRDNAGLGNTFNYTLAIGLTQSVISGIGIVLTVVSATGASLLFLKQKDRS</sequence>
<keyword evidence="1" id="KW-0812">Transmembrane</keyword>
<dbReference type="Pfam" id="PF07907">
    <property type="entry name" value="YibE_F"/>
    <property type="match status" value="1"/>
</dbReference>
<accession>A0ABS4MFY4</accession>
<feature type="transmembrane region" description="Helical" evidence="1">
    <location>
        <begin position="200"/>
        <end position="222"/>
    </location>
</feature>
<dbReference type="PANTHER" id="PTHR41771">
    <property type="entry name" value="MEMBRANE PROTEIN-RELATED"/>
    <property type="match status" value="1"/>
</dbReference>
<feature type="transmembrane region" description="Helical" evidence="1">
    <location>
        <begin position="173"/>
        <end position="193"/>
    </location>
</feature>
<comment type="caution">
    <text evidence="2">The sequence shown here is derived from an EMBL/GenBank/DDBJ whole genome shotgun (WGS) entry which is preliminary data.</text>
</comment>
<feature type="transmembrane region" description="Helical" evidence="1">
    <location>
        <begin position="124"/>
        <end position="141"/>
    </location>
</feature>
<reference evidence="2 3" key="1">
    <citation type="submission" date="2021-03" db="EMBL/GenBank/DDBJ databases">
        <title>Genomic Encyclopedia of Type Strains, Phase IV (KMG-IV): sequencing the most valuable type-strain genomes for metagenomic binning, comparative biology and taxonomic classification.</title>
        <authorList>
            <person name="Goeker M."/>
        </authorList>
    </citation>
    <scope>NUCLEOTIDE SEQUENCE [LARGE SCALE GENOMIC DNA]</scope>
    <source>
        <strain evidence="2 3">DSM 101872</strain>
    </source>
</reference>
<keyword evidence="3" id="KW-1185">Reference proteome</keyword>
<gene>
    <name evidence="2" type="ORF">J2Z60_001454</name>
</gene>
<organism evidence="2 3">
    <name type="scientific">Lactobacillus colini</name>
    <dbReference type="NCBI Taxonomy" id="1819254"/>
    <lineage>
        <taxon>Bacteria</taxon>
        <taxon>Bacillati</taxon>
        <taxon>Bacillota</taxon>
        <taxon>Bacilli</taxon>
        <taxon>Lactobacillales</taxon>
        <taxon>Lactobacillaceae</taxon>
        <taxon>Lactobacillus</taxon>
    </lineage>
</organism>
<proteinExistence type="predicted"/>
<dbReference type="PANTHER" id="PTHR41771:SF1">
    <property type="entry name" value="MEMBRANE PROTEIN"/>
    <property type="match status" value="1"/>
</dbReference>
<name>A0ABS4MFY4_9LACO</name>
<feature type="transmembrane region" description="Helical" evidence="1">
    <location>
        <begin position="299"/>
        <end position="320"/>
    </location>
</feature>
<dbReference type="InterPro" id="IPR012507">
    <property type="entry name" value="YibE_F"/>
</dbReference>
<protein>
    <submittedName>
        <fullName evidence="2">Membrane protein</fullName>
    </submittedName>
</protein>
<feature type="transmembrane region" description="Helical" evidence="1">
    <location>
        <begin position="148"/>
        <end position="167"/>
    </location>
</feature>
<evidence type="ECO:0000313" key="2">
    <source>
        <dbReference type="EMBL" id="MBP2058277.1"/>
    </source>
</evidence>
<dbReference type="EMBL" id="JAGGLU010000007">
    <property type="protein sequence ID" value="MBP2058277.1"/>
    <property type="molecule type" value="Genomic_DNA"/>
</dbReference>